<comment type="subcellular location">
    <subcellularLocation>
        <location evidence="2">Cell membrane</location>
    </subcellularLocation>
</comment>
<feature type="domain" description="Histidine kinase" evidence="13">
    <location>
        <begin position="312"/>
        <end position="532"/>
    </location>
</feature>
<dbReference type="CDD" id="cd00082">
    <property type="entry name" value="HisKA"/>
    <property type="match status" value="1"/>
</dbReference>
<evidence type="ECO:0000259" key="13">
    <source>
        <dbReference type="PROSITE" id="PS50109"/>
    </source>
</evidence>
<feature type="region of interest" description="Disordered" evidence="11">
    <location>
        <begin position="144"/>
        <end position="174"/>
    </location>
</feature>
<evidence type="ECO:0000256" key="12">
    <source>
        <dbReference type="SAM" id="Phobius"/>
    </source>
</evidence>
<comment type="caution">
    <text evidence="15">The sequence shown here is derived from an EMBL/GenBank/DDBJ whole genome shotgun (WGS) entry which is preliminary data.</text>
</comment>
<dbReference type="InterPro" id="IPR005467">
    <property type="entry name" value="His_kinase_dom"/>
</dbReference>
<dbReference type="Pfam" id="PF02518">
    <property type="entry name" value="HATPase_c"/>
    <property type="match status" value="1"/>
</dbReference>
<dbReference type="Pfam" id="PF00512">
    <property type="entry name" value="HisKA"/>
    <property type="match status" value="1"/>
</dbReference>
<evidence type="ECO:0000256" key="10">
    <source>
        <dbReference type="ARBA" id="ARBA00023136"/>
    </source>
</evidence>
<name>A0ABV5LUS3_9ACTN</name>
<evidence type="ECO:0000256" key="8">
    <source>
        <dbReference type="ARBA" id="ARBA00022989"/>
    </source>
</evidence>
<accession>A0ABV5LUS3</accession>
<comment type="catalytic activity">
    <reaction evidence="1">
        <text>ATP + protein L-histidine = ADP + protein N-phospho-L-histidine.</text>
        <dbReference type="EC" id="2.7.13.3"/>
    </reaction>
</comment>
<dbReference type="InterPro" id="IPR004358">
    <property type="entry name" value="Sig_transdc_His_kin-like_C"/>
</dbReference>
<feature type="compositionally biased region" description="Gly residues" evidence="11">
    <location>
        <begin position="154"/>
        <end position="163"/>
    </location>
</feature>
<feature type="domain" description="HAMP" evidence="14">
    <location>
        <begin position="235"/>
        <end position="297"/>
    </location>
</feature>
<dbReference type="SMART" id="SM00304">
    <property type="entry name" value="HAMP"/>
    <property type="match status" value="1"/>
</dbReference>
<dbReference type="EMBL" id="JBHMDM010000007">
    <property type="protein sequence ID" value="MFB9377837.1"/>
    <property type="molecule type" value="Genomic_DNA"/>
</dbReference>
<keyword evidence="5" id="KW-0808">Transferase</keyword>
<dbReference type="InterPro" id="IPR036890">
    <property type="entry name" value="HATPase_C_sf"/>
</dbReference>
<dbReference type="InterPro" id="IPR003660">
    <property type="entry name" value="HAMP_dom"/>
</dbReference>
<keyword evidence="16" id="KW-1185">Reference proteome</keyword>
<dbReference type="InterPro" id="IPR050428">
    <property type="entry name" value="TCS_sensor_his_kinase"/>
</dbReference>
<dbReference type="SMART" id="SM00388">
    <property type="entry name" value="HisKA"/>
    <property type="match status" value="1"/>
</dbReference>
<gene>
    <name evidence="15" type="ORF">ACFFVI_12750</name>
</gene>
<dbReference type="InterPro" id="IPR036097">
    <property type="entry name" value="HisK_dim/P_sf"/>
</dbReference>
<keyword evidence="9" id="KW-0902">Two-component regulatory system</keyword>
<evidence type="ECO:0000259" key="14">
    <source>
        <dbReference type="PROSITE" id="PS50885"/>
    </source>
</evidence>
<evidence type="ECO:0000256" key="2">
    <source>
        <dbReference type="ARBA" id="ARBA00004236"/>
    </source>
</evidence>
<dbReference type="CDD" id="cd00075">
    <property type="entry name" value="HATPase"/>
    <property type="match status" value="1"/>
</dbReference>
<dbReference type="InterPro" id="IPR003661">
    <property type="entry name" value="HisK_dim/P_dom"/>
</dbReference>
<keyword evidence="6 12" id="KW-0812">Transmembrane</keyword>
<evidence type="ECO:0000256" key="3">
    <source>
        <dbReference type="ARBA" id="ARBA00012438"/>
    </source>
</evidence>
<evidence type="ECO:0000313" key="15">
    <source>
        <dbReference type="EMBL" id="MFB9377837.1"/>
    </source>
</evidence>
<proteinExistence type="predicted"/>
<evidence type="ECO:0000256" key="7">
    <source>
        <dbReference type="ARBA" id="ARBA00022777"/>
    </source>
</evidence>
<protein>
    <recommendedName>
        <fullName evidence="3">histidine kinase</fullName>
        <ecNumber evidence="3">2.7.13.3</ecNumber>
    </recommendedName>
</protein>
<dbReference type="GO" id="GO:0016301">
    <property type="term" value="F:kinase activity"/>
    <property type="evidence" value="ECO:0007669"/>
    <property type="project" value="UniProtKB-KW"/>
</dbReference>
<keyword evidence="7 15" id="KW-0418">Kinase</keyword>
<dbReference type="PROSITE" id="PS50885">
    <property type="entry name" value="HAMP"/>
    <property type="match status" value="1"/>
</dbReference>
<dbReference type="SMART" id="SM00387">
    <property type="entry name" value="HATPase_c"/>
    <property type="match status" value="1"/>
</dbReference>
<dbReference type="RefSeq" id="WP_380137799.1">
    <property type="nucleotide sequence ID" value="NZ_JBHLUI010000008.1"/>
</dbReference>
<feature type="transmembrane region" description="Helical" evidence="12">
    <location>
        <begin position="207"/>
        <end position="234"/>
    </location>
</feature>
<dbReference type="CDD" id="cd06225">
    <property type="entry name" value="HAMP"/>
    <property type="match status" value="1"/>
</dbReference>
<organism evidence="15 16">
    <name type="scientific">Kineococcus gynurae</name>
    <dbReference type="NCBI Taxonomy" id="452979"/>
    <lineage>
        <taxon>Bacteria</taxon>
        <taxon>Bacillati</taxon>
        <taxon>Actinomycetota</taxon>
        <taxon>Actinomycetes</taxon>
        <taxon>Kineosporiales</taxon>
        <taxon>Kineosporiaceae</taxon>
        <taxon>Kineococcus</taxon>
    </lineage>
</organism>
<dbReference type="SUPFAM" id="SSF55874">
    <property type="entry name" value="ATPase domain of HSP90 chaperone/DNA topoisomerase II/histidine kinase"/>
    <property type="match status" value="1"/>
</dbReference>
<evidence type="ECO:0000256" key="6">
    <source>
        <dbReference type="ARBA" id="ARBA00022692"/>
    </source>
</evidence>
<keyword evidence="4" id="KW-0597">Phosphoprotein</keyword>
<keyword evidence="10 12" id="KW-0472">Membrane</keyword>
<dbReference type="PROSITE" id="PS50109">
    <property type="entry name" value="HIS_KIN"/>
    <property type="match status" value="1"/>
</dbReference>
<evidence type="ECO:0000256" key="4">
    <source>
        <dbReference type="ARBA" id="ARBA00022553"/>
    </source>
</evidence>
<evidence type="ECO:0000313" key="16">
    <source>
        <dbReference type="Proteomes" id="UP001589748"/>
    </source>
</evidence>
<dbReference type="PANTHER" id="PTHR45436:SF5">
    <property type="entry name" value="SENSOR HISTIDINE KINASE TRCS"/>
    <property type="match status" value="1"/>
</dbReference>
<keyword evidence="8 12" id="KW-1133">Transmembrane helix</keyword>
<dbReference type="Gene3D" id="1.10.287.130">
    <property type="match status" value="1"/>
</dbReference>
<dbReference type="SUPFAM" id="SSF47384">
    <property type="entry name" value="Homodimeric domain of signal transducing histidine kinase"/>
    <property type="match status" value="1"/>
</dbReference>
<evidence type="ECO:0000256" key="1">
    <source>
        <dbReference type="ARBA" id="ARBA00000085"/>
    </source>
</evidence>
<reference evidence="15 16" key="1">
    <citation type="submission" date="2024-09" db="EMBL/GenBank/DDBJ databases">
        <authorList>
            <person name="Sun Q."/>
            <person name="Mori K."/>
        </authorList>
    </citation>
    <scope>NUCLEOTIDE SEQUENCE [LARGE SCALE GENOMIC DNA]</scope>
    <source>
        <strain evidence="15 16">TISTR 1856</strain>
    </source>
</reference>
<dbReference type="PANTHER" id="PTHR45436">
    <property type="entry name" value="SENSOR HISTIDINE KINASE YKOH"/>
    <property type="match status" value="1"/>
</dbReference>
<dbReference type="Gene3D" id="6.10.340.10">
    <property type="match status" value="1"/>
</dbReference>
<dbReference type="Gene3D" id="3.30.565.10">
    <property type="entry name" value="Histidine kinase-like ATPase, C-terminal domain"/>
    <property type="match status" value="1"/>
</dbReference>
<dbReference type="PRINTS" id="PR00344">
    <property type="entry name" value="BCTRLSENSOR"/>
</dbReference>
<dbReference type="EC" id="2.7.13.3" evidence="3"/>
<dbReference type="InterPro" id="IPR003594">
    <property type="entry name" value="HATPase_dom"/>
</dbReference>
<evidence type="ECO:0000256" key="11">
    <source>
        <dbReference type="SAM" id="MobiDB-lite"/>
    </source>
</evidence>
<sequence length="532" mass="55640">MALRLPRPQTLRSRLLATLVVLLAGVGLAIGLVTTVALRHSLLDRVDEQLVATATRAGNAPQDEGEEPGGGRRFESFQQQRCGDGSLRIPPELAVRAQGAGTLAARWNAGSVDSSGVLDDSGCFTELSSTQLAVISAVADRAADQTTAQSGERSGSGSGGSGAPGSSRAHPQTVQLPGLGTYRVLTSTESDGDVIVTGLPLGDAQRVVWITVAVEAATILVGVAVAALVGGAFIRRDLRPLRRVAATATSVSGLQLDKGEVDLAHRVPDSDTDPGTEVGQVGLALNRMLDHVGSALEARQGSEQRVRQFVADASHELRTPLAAIRGYAELTRRKSTGPDDVPLPPDINHAMARVESEAVRMTGLVEDLLLLARLDSGRPLEHETVDATMLVLDAVSDARVAGPEHHWRLDLPEDAVEVVGDPHRLHQVLANLLANARVHTPPGTTVTTRLRPADTEGRIRLEVADDGPGIPADLGARVFERFARGDSSRSRVAGSTGLGLAIVQAVVGSHHGTVDVASVPGSTVFTVRLPAA</sequence>
<feature type="region of interest" description="Disordered" evidence="11">
    <location>
        <begin position="54"/>
        <end position="76"/>
    </location>
</feature>
<evidence type="ECO:0000256" key="5">
    <source>
        <dbReference type="ARBA" id="ARBA00022679"/>
    </source>
</evidence>
<dbReference type="Proteomes" id="UP001589748">
    <property type="component" value="Unassembled WGS sequence"/>
</dbReference>
<evidence type="ECO:0000256" key="9">
    <source>
        <dbReference type="ARBA" id="ARBA00023012"/>
    </source>
</evidence>